<dbReference type="EMBL" id="UYYF01000826">
    <property type="protein sequence ID" value="VDM99168.1"/>
    <property type="molecule type" value="Genomic_DNA"/>
</dbReference>
<evidence type="ECO:0000313" key="3">
    <source>
        <dbReference type="WBParaSite" id="TCLT_0000294501-mRNA-1"/>
    </source>
</evidence>
<accession>A0A0N5CRU5</accession>
<dbReference type="WBParaSite" id="TCLT_0000294501-mRNA-1">
    <property type="protein sequence ID" value="TCLT_0000294501-mRNA-1"/>
    <property type="gene ID" value="TCLT_0000294501"/>
</dbReference>
<dbReference type="Proteomes" id="UP000276776">
    <property type="component" value="Unassembled WGS sequence"/>
</dbReference>
<protein>
    <submittedName>
        <fullName evidence="3">Ovule protein</fullName>
    </submittedName>
</protein>
<reference evidence="1 2" key="2">
    <citation type="submission" date="2018-11" db="EMBL/GenBank/DDBJ databases">
        <authorList>
            <consortium name="Pathogen Informatics"/>
        </authorList>
    </citation>
    <scope>NUCLEOTIDE SEQUENCE [LARGE SCALE GENOMIC DNA]</scope>
</reference>
<dbReference type="AlphaFoldDB" id="A0A0N5CRU5"/>
<organism evidence="3">
    <name type="scientific">Thelazia callipaeda</name>
    <name type="common">Oriental eyeworm</name>
    <name type="synonym">Parasitic nematode</name>
    <dbReference type="NCBI Taxonomy" id="103827"/>
    <lineage>
        <taxon>Eukaryota</taxon>
        <taxon>Metazoa</taxon>
        <taxon>Ecdysozoa</taxon>
        <taxon>Nematoda</taxon>
        <taxon>Chromadorea</taxon>
        <taxon>Rhabditida</taxon>
        <taxon>Spirurina</taxon>
        <taxon>Spiruromorpha</taxon>
        <taxon>Thelazioidea</taxon>
        <taxon>Thelaziidae</taxon>
        <taxon>Thelazia</taxon>
    </lineage>
</organism>
<evidence type="ECO:0000313" key="1">
    <source>
        <dbReference type="EMBL" id="VDM99168.1"/>
    </source>
</evidence>
<proteinExistence type="predicted"/>
<dbReference type="OrthoDB" id="5861720at2759"/>
<sequence length="131" mass="14768">MSSRIQHEISCDNPETIAISQFYSACCNYQVSTTSLTLSPSDSATQRRQKSLEPHVCFKHCKILSNTWNSTVHGLSLSATPHHHQFPELRLIIRASHNKSVTKTNNISSFLDIIQVFFSYTSYSFVSKISA</sequence>
<reference evidence="3" key="1">
    <citation type="submission" date="2017-02" db="UniProtKB">
        <authorList>
            <consortium name="WormBaseParasite"/>
        </authorList>
    </citation>
    <scope>IDENTIFICATION</scope>
</reference>
<gene>
    <name evidence="1" type="ORF">TCLT_LOCUS2946</name>
</gene>
<evidence type="ECO:0000313" key="2">
    <source>
        <dbReference type="Proteomes" id="UP000276776"/>
    </source>
</evidence>
<keyword evidence="2" id="KW-1185">Reference proteome</keyword>
<name>A0A0N5CRU5_THECL</name>